<dbReference type="RefSeq" id="WP_377945529.1">
    <property type="nucleotide sequence ID" value="NZ_JBHUCX010000095.1"/>
</dbReference>
<sequence length="146" mass="15607">MKIKVVLMSVLAMMVLGGCGDAQQASLKNTDANTKQTTAKQSAADTTINPQVYLVCHNIYTQVKQAVKNNKETTFDSELNGITAIGQASKPSSPTGQLYEDASTVVALDDAMNSEGSPARAYDDLMQSLNKMKADLDKYSPPTVAQ</sequence>
<proteinExistence type="predicted"/>
<organism evidence="2 3">
    <name type="scientific">Alicyclobacillus fodiniaquatilis</name>
    <dbReference type="NCBI Taxonomy" id="1661150"/>
    <lineage>
        <taxon>Bacteria</taxon>
        <taxon>Bacillati</taxon>
        <taxon>Bacillota</taxon>
        <taxon>Bacilli</taxon>
        <taxon>Bacillales</taxon>
        <taxon>Alicyclobacillaceae</taxon>
        <taxon>Alicyclobacillus</taxon>
    </lineage>
</organism>
<accession>A0ABW4JP02</accession>
<keyword evidence="1" id="KW-0732">Signal</keyword>
<dbReference type="Proteomes" id="UP001597079">
    <property type="component" value="Unassembled WGS sequence"/>
</dbReference>
<gene>
    <name evidence="2" type="ORF">ACFSB2_23435</name>
</gene>
<feature type="chain" id="PRO_5046479735" description="Lipoprotein" evidence="1">
    <location>
        <begin position="25"/>
        <end position="146"/>
    </location>
</feature>
<evidence type="ECO:0008006" key="4">
    <source>
        <dbReference type="Google" id="ProtNLM"/>
    </source>
</evidence>
<comment type="caution">
    <text evidence="2">The sequence shown here is derived from an EMBL/GenBank/DDBJ whole genome shotgun (WGS) entry which is preliminary data.</text>
</comment>
<reference evidence="3" key="1">
    <citation type="journal article" date="2019" name="Int. J. Syst. Evol. Microbiol.">
        <title>The Global Catalogue of Microorganisms (GCM) 10K type strain sequencing project: providing services to taxonomists for standard genome sequencing and annotation.</title>
        <authorList>
            <consortium name="The Broad Institute Genomics Platform"/>
            <consortium name="The Broad Institute Genome Sequencing Center for Infectious Disease"/>
            <person name="Wu L."/>
            <person name="Ma J."/>
        </authorList>
    </citation>
    <scope>NUCLEOTIDE SEQUENCE [LARGE SCALE GENOMIC DNA]</scope>
    <source>
        <strain evidence="3">CGMCC 1.12286</strain>
    </source>
</reference>
<evidence type="ECO:0000256" key="1">
    <source>
        <dbReference type="SAM" id="SignalP"/>
    </source>
</evidence>
<protein>
    <recommendedName>
        <fullName evidence="4">Lipoprotein</fullName>
    </recommendedName>
</protein>
<dbReference type="PROSITE" id="PS51257">
    <property type="entry name" value="PROKAR_LIPOPROTEIN"/>
    <property type="match status" value="1"/>
</dbReference>
<dbReference type="EMBL" id="JBHUCX010000095">
    <property type="protein sequence ID" value="MFD1677619.1"/>
    <property type="molecule type" value="Genomic_DNA"/>
</dbReference>
<evidence type="ECO:0000313" key="2">
    <source>
        <dbReference type="EMBL" id="MFD1677619.1"/>
    </source>
</evidence>
<keyword evidence="3" id="KW-1185">Reference proteome</keyword>
<evidence type="ECO:0000313" key="3">
    <source>
        <dbReference type="Proteomes" id="UP001597079"/>
    </source>
</evidence>
<feature type="signal peptide" evidence="1">
    <location>
        <begin position="1"/>
        <end position="24"/>
    </location>
</feature>
<name>A0ABW4JP02_9BACL</name>